<dbReference type="InterPro" id="IPR050951">
    <property type="entry name" value="Retrovirus_Pol_polyprotein"/>
</dbReference>
<evidence type="ECO:0000259" key="3">
    <source>
        <dbReference type="Pfam" id="PF17921"/>
    </source>
</evidence>
<protein>
    <recommendedName>
        <fullName evidence="1">RNA-directed DNA polymerase</fullName>
        <ecNumber evidence="1">2.7.7.49</ecNumber>
    </recommendedName>
</protein>
<reference evidence="4 5" key="1">
    <citation type="journal article" date="2023" name="Nucleic Acids Res.">
        <title>The hologenome of Daphnia magna reveals possible DNA methylation and microbiome-mediated evolution of the host genome.</title>
        <authorList>
            <person name="Chaturvedi A."/>
            <person name="Li X."/>
            <person name="Dhandapani V."/>
            <person name="Marshall H."/>
            <person name="Kissane S."/>
            <person name="Cuenca-Cambronero M."/>
            <person name="Asole G."/>
            <person name="Calvet F."/>
            <person name="Ruiz-Romero M."/>
            <person name="Marangio P."/>
            <person name="Guigo R."/>
            <person name="Rago D."/>
            <person name="Mirbahai L."/>
            <person name="Eastwood N."/>
            <person name="Colbourne J.K."/>
            <person name="Zhou J."/>
            <person name="Mallon E."/>
            <person name="Orsini L."/>
        </authorList>
    </citation>
    <scope>NUCLEOTIDE SEQUENCE [LARGE SCALE GENOMIC DNA]</scope>
    <source>
        <strain evidence="4">LRV0_1</strain>
    </source>
</reference>
<feature type="region of interest" description="Disordered" evidence="2">
    <location>
        <begin position="576"/>
        <end position="606"/>
    </location>
</feature>
<feature type="domain" description="Integrase zinc-binding" evidence="3">
    <location>
        <begin position="74"/>
        <end position="129"/>
    </location>
</feature>
<feature type="compositionally biased region" description="Low complexity" evidence="2">
    <location>
        <begin position="596"/>
        <end position="606"/>
    </location>
</feature>
<dbReference type="InterPro" id="IPR041588">
    <property type="entry name" value="Integrase_H2C2"/>
</dbReference>
<name>A0ABR0A5I7_9CRUS</name>
<sequence length="912" mass="103325">MTLRKKMASFNDNHELDNEQYYAEILRYLEDPTGVNINTSTKAQWIRTQAANYFLKNGELYYGRRKPRKVVLDKNAKASILEQIHIDGTKGFHNGVKKMHRMLQQTHFWRYSYKSITEYVQNCTVCKSNAMTTLNFVKSNKVTCPWTEIEFHQIKPNHSSQEKYLLLIIYDPVSFWISVAAIKPSSYDMAEFLFENLCSYGVALCTVYGLNSFEFMELKGEFARLISMTETTTVLNAENHLKFSEKESSEFDANMKTRIDMYLEGHPNDWYKRTTILGWLWKLRNEVVKNTSALDAISKRCFAKTSNAGNQFQKTRKKSKLFQCPPCDETSCSEQRLTRRSNSKHRMLGTESTLHGTEDTSTNPSLDNRTSTSTAVAAVRALIAQTKEVRKSRNERHKRGEYHRYTAEMKEAIAIHAMRHGTHNAARTFSTSLGFPVSYSSVRNFVQAHHAFSSQLKAEIGRHAAECGLDATQKLYSTKLEKTISISLIRKFRRMYLRITPANQLDHSGSRKSMSFARHLFCASVREEIGKYAAVHGVPAAVRHFSDKLQFSVKESTVRKFRKIFGPPAAELRRTLSSASSMHPPPPPPSPPSSVAPPSSLSVLQQQSPDTGYYHQPYGHYTNTHMYVGHQSANNYHNQHQNMYNVMSQPVPPYPSYSSLPPPPQYQPSFSSVQLPAYSRNWNEECSDVSTSIIHHPSENPPASTCLPVPRTPSPAAIPPPPPPPLELNPAVQISVGHEMPAQKTKISKKNGRGSYATYPPQFRLEIGRFAAEYGCQEAADYFKERVGHEIPESTVRGLRDKYVAQQRTSEEQITNLNVLPRGRPLRLGPHDEAVQECIRELKRSGERVNAFVAMATARQVLLQKEPSLLPEFGGPVKLTTNWAKSFLKRIGINKENTSHNDVATSSNIPSD</sequence>
<evidence type="ECO:0000256" key="2">
    <source>
        <dbReference type="SAM" id="MobiDB-lite"/>
    </source>
</evidence>
<keyword evidence="5" id="KW-1185">Reference proteome</keyword>
<feature type="compositionally biased region" description="Basic residues" evidence="2">
    <location>
        <begin position="338"/>
        <end position="347"/>
    </location>
</feature>
<dbReference type="Gene3D" id="1.10.340.70">
    <property type="match status" value="1"/>
</dbReference>
<dbReference type="Pfam" id="PF17921">
    <property type="entry name" value="Integrase_H2C2"/>
    <property type="match status" value="1"/>
</dbReference>
<organism evidence="4 5">
    <name type="scientific">Daphnia magna</name>
    <dbReference type="NCBI Taxonomy" id="35525"/>
    <lineage>
        <taxon>Eukaryota</taxon>
        <taxon>Metazoa</taxon>
        <taxon>Ecdysozoa</taxon>
        <taxon>Arthropoda</taxon>
        <taxon>Crustacea</taxon>
        <taxon>Branchiopoda</taxon>
        <taxon>Diplostraca</taxon>
        <taxon>Cladocera</taxon>
        <taxon>Anomopoda</taxon>
        <taxon>Daphniidae</taxon>
        <taxon>Daphnia</taxon>
    </lineage>
</organism>
<gene>
    <name evidence="4" type="ORF">OUZ56_002386</name>
</gene>
<feature type="region of interest" description="Disordered" evidence="2">
    <location>
        <begin position="326"/>
        <end position="371"/>
    </location>
</feature>
<comment type="caution">
    <text evidence="4">The sequence shown here is derived from an EMBL/GenBank/DDBJ whole genome shotgun (WGS) entry which is preliminary data.</text>
</comment>
<dbReference type="EC" id="2.7.7.49" evidence="1"/>
<feature type="compositionally biased region" description="Polar residues" evidence="2">
    <location>
        <begin position="350"/>
        <end position="368"/>
    </location>
</feature>
<feature type="compositionally biased region" description="Pro residues" evidence="2">
    <location>
        <begin position="583"/>
        <end position="595"/>
    </location>
</feature>
<evidence type="ECO:0000256" key="1">
    <source>
        <dbReference type="ARBA" id="ARBA00012493"/>
    </source>
</evidence>
<dbReference type="PANTHER" id="PTHR37984:SF5">
    <property type="entry name" value="PROTEIN NYNRIN-LIKE"/>
    <property type="match status" value="1"/>
</dbReference>
<dbReference type="PANTHER" id="PTHR37984">
    <property type="entry name" value="PROTEIN CBG26694"/>
    <property type="match status" value="1"/>
</dbReference>
<accession>A0ABR0A5I7</accession>
<evidence type="ECO:0000313" key="5">
    <source>
        <dbReference type="Proteomes" id="UP001234178"/>
    </source>
</evidence>
<proteinExistence type="predicted"/>
<dbReference type="Proteomes" id="UP001234178">
    <property type="component" value="Unassembled WGS sequence"/>
</dbReference>
<dbReference type="EMBL" id="JAOYFB010000036">
    <property type="protein sequence ID" value="KAK4020404.1"/>
    <property type="molecule type" value="Genomic_DNA"/>
</dbReference>
<evidence type="ECO:0000313" key="4">
    <source>
        <dbReference type="EMBL" id="KAK4020404.1"/>
    </source>
</evidence>